<gene>
    <name evidence="2" type="ORF">N0V84_001591</name>
</gene>
<accession>A0A9W9BSD5</accession>
<proteinExistence type="predicted"/>
<comment type="caution">
    <text evidence="2">The sequence shown here is derived from an EMBL/GenBank/DDBJ whole genome shotgun (WGS) entry which is preliminary data.</text>
</comment>
<reference evidence="2" key="1">
    <citation type="submission" date="2022-10" db="EMBL/GenBank/DDBJ databases">
        <title>Tapping the CABI collections for fungal endophytes: first genome assemblies for Collariella, Neodidymelliopsis, Ascochyta clinopodiicola, Didymella pomorum, Didymosphaeria variabile, Neocosmospora piperis and Neocucurbitaria cava.</title>
        <authorList>
            <person name="Hill R."/>
        </authorList>
    </citation>
    <scope>NUCLEOTIDE SEQUENCE</scope>
    <source>
        <strain evidence="2">IMI 366586</strain>
    </source>
</reference>
<evidence type="ECO:0000313" key="3">
    <source>
        <dbReference type="Proteomes" id="UP001140502"/>
    </source>
</evidence>
<dbReference type="AlphaFoldDB" id="A0A9W9BSD5"/>
<name>A0A9W9BSD5_9HYPO</name>
<feature type="region of interest" description="Disordered" evidence="1">
    <location>
        <begin position="134"/>
        <end position="158"/>
    </location>
</feature>
<sequence length="325" mass="36234">MYRVPQPLPNVWDTQNSVNVIGAVSLGTPAGRVYPEVFPRTPQLYENTPQAFESTPRVFENTSRPFGNTLQPPENTLQPSVNMAEAALQRASIGRKGLQEHTKIHGSQVNGIRKSTPLKPPVHKKLANLITPERVSPGLGKTRPQEPHMPGPEQRAPLNEPIPPCDLKEPTPIPPPPPFTNILERNGCIRWETDLARHLYSSNVMGLYKIGDWLCDVHAPSGKIVRVAKRDVTPDGKLFWRHHITKQRVHSTGGDGLNGKVAYLSNGAFLWMENSGGSRIRPKWQFADPVDLNSDPKELKIGRFAVKEETPIIIGLKSGYDPMWF</sequence>
<evidence type="ECO:0000313" key="2">
    <source>
        <dbReference type="EMBL" id="KAJ4327918.1"/>
    </source>
</evidence>
<dbReference type="EMBL" id="JAPEUR010000017">
    <property type="protein sequence ID" value="KAJ4327918.1"/>
    <property type="molecule type" value="Genomic_DNA"/>
</dbReference>
<protein>
    <submittedName>
        <fullName evidence="2">Uncharacterized protein</fullName>
    </submittedName>
</protein>
<dbReference type="OrthoDB" id="5082440at2759"/>
<organism evidence="2 3">
    <name type="scientific">Fusarium piperis</name>
    <dbReference type="NCBI Taxonomy" id="1435070"/>
    <lineage>
        <taxon>Eukaryota</taxon>
        <taxon>Fungi</taxon>
        <taxon>Dikarya</taxon>
        <taxon>Ascomycota</taxon>
        <taxon>Pezizomycotina</taxon>
        <taxon>Sordariomycetes</taxon>
        <taxon>Hypocreomycetidae</taxon>
        <taxon>Hypocreales</taxon>
        <taxon>Nectriaceae</taxon>
        <taxon>Fusarium</taxon>
        <taxon>Fusarium solani species complex</taxon>
    </lineage>
</organism>
<dbReference type="Proteomes" id="UP001140502">
    <property type="component" value="Unassembled WGS sequence"/>
</dbReference>
<keyword evidence="3" id="KW-1185">Reference proteome</keyword>
<evidence type="ECO:0000256" key="1">
    <source>
        <dbReference type="SAM" id="MobiDB-lite"/>
    </source>
</evidence>